<evidence type="ECO:0000313" key="2">
    <source>
        <dbReference type="EMBL" id="KAJ8890926.1"/>
    </source>
</evidence>
<evidence type="ECO:0000313" key="3">
    <source>
        <dbReference type="Proteomes" id="UP001159363"/>
    </source>
</evidence>
<dbReference type="EMBL" id="JARBHB010000003">
    <property type="protein sequence ID" value="KAJ8890926.1"/>
    <property type="molecule type" value="Genomic_DNA"/>
</dbReference>
<feature type="region of interest" description="Disordered" evidence="1">
    <location>
        <begin position="599"/>
        <end position="633"/>
    </location>
</feature>
<feature type="region of interest" description="Disordered" evidence="1">
    <location>
        <begin position="1"/>
        <end position="56"/>
    </location>
</feature>
<dbReference type="Proteomes" id="UP001159363">
    <property type="component" value="Chromosome 3"/>
</dbReference>
<feature type="compositionally biased region" description="Polar residues" evidence="1">
    <location>
        <begin position="184"/>
        <end position="195"/>
    </location>
</feature>
<protein>
    <submittedName>
        <fullName evidence="2">Uncharacterized protein</fullName>
    </submittedName>
</protein>
<sequence>MKGRGETGAPRENRPDSGAVRHDSRSRKSRAKGPGNGGRRAVEPLSNQARPGQTGMWPKTVIETKFTNNKDFNPTTGNEGIGYSRSDEALGVRVSVSRIAPSLFDLDKMYRRAKVKLVALASRTADTLVIENKSLGKNKSERRYRRFMVTSIISEALLKFKFYFQAIISHHANKAHRMEGSGNIRENSSSGTIPTCENPGVTRPRIEPGSPLAPRSLECYARRDNAGKRIAFVLTLFDDILRENYFLFDSRRGRSRISACENRAGRFSWSRGFSRGSPVSPRHLHSDAVPYSRHFTLIGSQDLDGTKASSANIRHDLTRPGLPCVIWLLEPANPRRWRGRRRREPSYVNRAARHSISSEYDTVNVAVMEWLGFLRVLPLCDKDESGILNPKYAAPCAPEGRAGFYCVSELTLNAYWEGKIMQGEMHRGKEKLGSHGLHFRATTTSLSVLRASLNYEEQGKNRQERRKNTCERELIGLEILVERRRERCLGASLVRGVTLLGLFPPISSMNLKTKGEKLWCRAAPCVFGALCQAARAARGTTERLGRVADWAGRRRQRPVSTRATRLVEEGLPDGNGGGAAKCSPPIKANRGSIADGANQRFSQVGIVPDDTAGRRVSPGNSRSPPPPPLLHSGADPYLPRFSIIYSQDFPSLIKTCEETTNVRWCHVCHWISARLTRPAGNTANNKHSGLWWLRPVWPFETEKTRDIDNDSMNSKSAGDVDVYSTDDDDASTTAKQKCSHVAGDDVYSTDDEVLKFAKRRCTHDSEDSNYLVDILRLLVSSQRVGHLSVIGEIYAILLMNSAPEVLLNGIIDV</sequence>
<feature type="region of interest" description="Disordered" evidence="1">
    <location>
        <begin position="179"/>
        <end position="208"/>
    </location>
</feature>
<keyword evidence="3" id="KW-1185">Reference proteome</keyword>
<gene>
    <name evidence="2" type="ORF">PR048_010435</name>
</gene>
<organism evidence="2 3">
    <name type="scientific">Dryococelus australis</name>
    <dbReference type="NCBI Taxonomy" id="614101"/>
    <lineage>
        <taxon>Eukaryota</taxon>
        <taxon>Metazoa</taxon>
        <taxon>Ecdysozoa</taxon>
        <taxon>Arthropoda</taxon>
        <taxon>Hexapoda</taxon>
        <taxon>Insecta</taxon>
        <taxon>Pterygota</taxon>
        <taxon>Neoptera</taxon>
        <taxon>Polyneoptera</taxon>
        <taxon>Phasmatodea</taxon>
        <taxon>Verophasmatodea</taxon>
        <taxon>Anareolatae</taxon>
        <taxon>Phasmatidae</taxon>
        <taxon>Eurycanthinae</taxon>
        <taxon>Dryococelus</taxon>
    </lineage>
</organism>
<feature type="compositionally biased region" description="Basic and acidic residues" evidence="1">
    <location>
        <begin position="9"/>
        <end position="23"/>
    </location>
</feature>
<evidence type="ECO:0000256" key="1">
    <source>
        <dbReference type="SAM" id="MobiDB-lite"/>
    </source>
</evidence>
<accession>A0ABQ9I2R4</accession>
<reference evidence="2 3" key="1">
    <citation type="submission" date="2023-02" db="EMBL/GenBank/DDBJ databases">
        <title>LHISI_Scaffold_Assembly.</title>
        <authorList>
            <person name="Stuart O.P."/>
            <person name="Cleave R."/>
            <person name="Magrath M.J.L."/>
            <person name="Mikheyev A.S."/>
        </authorList>
    </citation>
    <scope>NUCLEOTIDE SEQUENCE [LARGE SCALE GENOMIC DNA]</scope>
    <source>
        <strain evidence="2">Daus_M_001</strain>
        <tissue evidence="2">Leg muscle</tissue>
    </source>
</reference>
<proteinExistence type="predicted"/>
<comment type="caution">
    <text evidence="2">The sequence shown here is derived from an EMBL/GenBank/DDBJ whole genome shotgun (WGS) entry which is preliminary data.</text>
</comment>
<name>A0ABQ9I2R4_9NEOP</name>